<comment type="similarity">
    <text evidence="1">Belongs to the CoaE family.</text>
</comment>
<accession>A0A7V8SZB2</accession>
<keyword evidence="2" id="KW-0547">Nucleotide-binding</keyword>
<keyword evidence="5" id="KW-0808">Transferase</keyword>
<evidence type="ECO:0000256" key="3">
    <source>
        <dbReference type="ARBA" id="ARBA00022840"/>
    </source>
</evidence>
<dbReference type="SUPFAM" id="SSF52540">
    <property type="entry name" value="P-loop containing nucleoside triphosphate hydrolases"/>
    <property type="match status" value="1"/>
</dbReference>
<sequence>GLVVAWCRPEQQLERLAARGMTEDEARRRIAAQMPVREKLRYATEKIDCSGTLDETRQQVEALAAKLHRSKAAQ</sequence>
<dbReference type="EMBL" id="JACDQQ010002279">
    <property type="protein sequence ID" value="MBA0087989.1"/>
    <property type="molecule type" value="Genomic_DNA"/>
</dbReference>
<dbReference type="GO" id="GO:0015937">
    <property type="term" value="P:coenzyme A biosynthetic process"/>
    <property type="evidence" value="ECO:0007669"/>
    <property type="project" value="UniProtKB-KW"/>
</dbReference>
<evidence type="ECO:0000256" key="4">
    <source>
        <dbReference type="ARBA" id="ARBA00022993"/>
    </source>
</evidence>
<keyword evidence="6" id="KW-1185">Reference proteome</keyword>
<feature type="non-terminal residue" evidence="5">
    <location>
        <position position="1"/>
    </location>
</feature>
<organism evidence="5 6">
    <name type="scientific">Candidatus Acidiferrum panamense</name>
    <dbReference type="NCBI Taxonomy" id="2741543"/>
    <lineage>
        <taxon>Bacteria</taxon>
        <taxon>Pseudomonadati</taxon>
        <taxon>Acidobacteriota</taxon>
        <taxon>Terriglobia</taxon>
        <taxon>Candidatus Acidiferrales</taxon>
        <taxon>Candidatus Acidiferrum</taxon>
    </lineage>
</organism>
<comment type="caution">
    <text evidence="5">The sequence shown here is derived from an EMBL/GenBank/DDBJ whole genome shotgun (WGS) entry which is preliminary data.</text>
</comment>
<dbReference type="GO" id="GO:0005524">
    <property type="term" value="F:ATP binding"/>
    <property type="evidence" value="ECO:0007669"/>
    <property type="project" value="UniProtKB-KW"/>
</dbReference>
<dbReference type="InterPro" id="IPR001977">
    <property type="entry name" value="Depp_CoAkinase"/>
</dbReference>
<keyword evidence="5" id="KW-0418">Kinase</keyword>
<reference evidence="5" key="1">
    <citation type="submission" date="2020-06" db="EMBL/GenBank/DDBJ databases">
        <title>Legume-microbial interactions unlock mineral nutrients during tropical forest succession.</title>
        <authorList>
            <person name="Epihov D.Z."/>
        </authorList>
    </citation>
    <scope>NUCLEOTIDE SEQUENCE [LARGE SCALE GENOMIC DNA]</scope>
    <source>
        <strain evidence="5">Pan2503</strain>
    </source>
</reference>
<dbReference type="Gene3D" id="3.40.50.300">
    <property type="entry name" value="P-loop containing nucleotide triphosphate hydrolases"/>
    <property type="match status" value="1"/>
</dbReference>
<dbReference type="AlphaFoldDB" id="A0A7V8SZB2"/>
<gene>
    <name evidence="5" type="ORF">HRJ53_23635</name>
</gene>
<evidence type="ECO:0000256" key="2">
    <source>
        <dbReference type="ARBA" id="ARBA00022741"/>
    </source>
</evidence>
<protein>
    <submittedName>
        <fullName evidence="5">Dephospho-CoA kinase</fullName>
    </submittedName>
</protein>
<proteinExistence type="inferred from homology"/>
<name>A0A7V8SZB2_9BACT</name>
<dbReference type="Proteomes" id="UP000567293">
    <property type="component" value="Unassembled WGS sequence"/>
</dbReference>
<keyword evidence="3" id="KW-0067">ATP-binding</keyword>
<dbReference type="PROSITE" id="PS51219">
    <property type="entry name" value="DPCK"/>
    <property type="match status" value="1"/>
</dbReference>
<evidence type="ECO:0000313" key="6">
    <source>
        <dbReference type="Proteomes" id="UP000567293"/>
    </source>
</evidence>
<evidence type="ECO:0000313" key="5">
    <source>
        <dbReference type="EMBL" id="MBA0087989.1"/>
    </source>
</evidence>
<dbReference type="Pfam" id="PF01121">
    <property type="entry name" value="CoaE"/>
    <property type="match status" value="1"/>
</dbReference>
<dbReference type="InterPro" id="IPR027417">
    <property type="entry name" value="P-loop_NTPase"/>
</dbReference>
<dbReference type="GO" id="GO:0004140">
    <property type="term" value="F:dephospho-CoA kinase activity"/>
    <property type="evidence" value="ECO:0007669"/>
    <property type="project" value="InterPro"/>
</dbReference>
<evidence type="ECO:0000256" key="1">
    <source>
        <dbReference type="ARBA" id="ARBA00009018"/>
    </source>
</evidence>
<keyword evidence="4" id="KW-0173">Coenzyme A biosynthesis</keyword>